<dbReference type="AlphaFoldDB" id="A0A8H5MS97"/>
<comment type="catalytic activity">
    <reaction evidence="9">
        <text>feruloyl-polysaccharide + H2O = ferulate + polysaccharide.</text>
        <dbReference type="EC" id="3.1.1.73"/>
    </reaction>
</comment>
<dbReference type="PANTHER" id="PTHR33938:SF15">
    <property type="entry name" value="FERULOYL ESTERASE B-RELATED"/>
    <property type="match status" value="1"/>
</dbReference>
<keyword evidence="14" id="KW-1185">Reference proteome</keyword>
<keyword evidence="8" id="KW-1015">Disulfide bond</keyword>
<reference evidence="13 14" key="1">
    <citation type="submission" date="2020-05" db="EMBL/GenBank/DDBJ databases">
        <title>Identification and distribution of gene clusters putatively required for synthesis of sphingolipid metabolism inhibitors in phylogenetically diverse species of the filamentous fungus Fusarium.</title>
        <authorList>
            <person name="Kim H.-S."/>
            <person name="Busman M."/>
            <person name="Brown D.W."/>
            <person name="Divon H."/>
            <person name="Uhlig S."/>
            <person name="Proctor R.H."/>
        </authorList>
    </citation>
    <scope>NUCLEOTIDE SEQUENCE [LARGE SCALE GENOMIC DNA]</scope>
    <source>
        <strain evidence="13 14">NRRL 53147</strain>
    </source>
</reference>
<evidence type="ECO:0000256" key="10">
    <source>
        <dbReference type="RuleBase" id="RU361238"/>
    </source>
</evidence>
<dbReference type="Pfam" id="PF20684">
    <property type="entry name" value="Fung_rhodopsin"/>
    <property type="match status" value="1"/>
</dbReference>
<keyword evidence="2" id="KW-0719">Serine esterase</keyword>
<keyword evidence="7" id="KW-0106">Calcium</keyword>
<feature type="transmembrane region" description="Helical" evidence="11">
    <location>
        <begin position="47"/>
        <end position="64"/>
    </location>
</feature>
<evidence type="ECO:0000313" key="13">
    <source>
        <dbReference type="EMBL" id="KAF5539469.1"/>
    </source>
</evidence>
<dbReference type="PANTHER" id="PTHR33938">
    <property type="entry name" value="FERULOYL ESTERASE B-RELATED"/>
    <property type="match status" value="1"/>
</dbReference>
<dbReference type="Gene3D" id="3.40.50.1820">
    <property type="entry name" value="alpha/beta hydrolase"/>
    <property type="match status" value="1"/>
</dbReference>
<dbReference type="InterPro" id="IPR029058">
    <property type="entry name" value="AB_hydrolase_fold"/>
</dbReference>
<dbReference type="Proteomes" id="UP000522262">
    <property type="component" value="Unassembled WGS sequence"/>
</dbReference>
<name>A0A8H5MS97_9HYPO</name>
<dbReference type="GO" id="GO:0046872">
    <property type="term" value="F:metal ion binding"/>
    <property type="evidence" value="ECO:0007669"/>
    <property type="project" value="UniProtKB-KW"/>
</dbReference>
<evidence type="ECO:0000256" key="11">
    <source>
        <dbReference type="SAM" id="Phobius"/>
    </source>
</evidence>
<proteinExistence type="inferred from homology"/>
<keyword evidence="6 10" id="KW-0378">Hydrolase</keyword>
<evidence type="ECO:0000256" key="1">
    <source>
        <dbReference type="ARBA" id="ARBA00006249"/>
    </source>
</evidence>
<feature type="transmembrane region" description="Helical" evidence="11">
    <location>
        <begin position="213"/>
        <end position="235"/>
    </location>
</feature>
<evidence type="ECO:0000256" key="9">
    <source>
        <dbReference type="ARBA" id="ARBA00034075"/>
    </source>
</evidence>
<protein>
    <recommendedName>
        <fullName evidence="10">Carboxylic ester hydrolase</fullName>
        <ecNumber evidence="10">3.1.1.-</ecNumber>
    </recommendedName>
</protein>
<feature type="transmembrane region" description="Helical" evidence="11">
    <location>
        <begin position="182"/>
        <end position="201"/>
    </location>
</feature>
<keyword evidence="11" id="KW-0812">Transmembrane</keyword>
<comment type="similarity">
    <text evidence="1 10">Belongs to the tannase family.</text>
</comment>
<sequence length="834" mass="93117">MSDYYQGPNNSAKLKAVTLTLLASATILVIWRISWRLSKRVIGLPDYLLMLGLSLSICLAGFNLDPYFRWGYGYHKDDLPPDIQKALTPKICFWLNQVFFKATAGVIKLSICTIYMNIFSKPVLLSTRIARYANFALMGIIIAYYTGGTLVSTFQCNPIRKAWQGDLDGTCIDNTKFRVANAYINSFTSVLLVLIPFPALLSTGHRSKEIWQFLFLIALGLAHTACAVVRVVMIYVPNEGAATDPHWYNTTPNTLAMAEIFTAVIVSTIMTMRPCFQVVFSGIATTVTSTSRTRRTKVDSSGVLASTASQIRRSDRQGFMSTVVCHDDYREFRHRCLAFNPTRLINNSTLTRQEFVSAGTTLQLSDNVPTCNRASQAVTVDLCRIALQIPTSKRSSISFELWLPSDWKGSRYLATGNGGIDGCIKYEDLAYGTTNGFATMGTNNGHNGTTGITMLNNPEIIKDFSYRALHTGTRSAKKLIKAFYGKKPAHNYYLGCSLGGRMGIKAAEKYPKDYDGIVAGCPAVDFNNLQGQRAMFYPITRSADSPNYIPIDTWKGLIHDEVLRQCDKIDGVEDGIIEVPDKCFFNPKTLQCSPRRPKNCLNAAQVAQLQKIYAPYTYPNGKLIFPRMNPGNELQAVSKLISGTPFSYSEDWFRYVVYNDPSWDASTYNTNDVRKADELNPFDIRTYPQELPKFKKRGGKLLSYHGGQDNQITQFNTQRFWNRMYSADNDLQDYYRYFRMSGMFHCNSGPGAWAVGQGGGAPAAGIPFDPQHNVLAAMVAWVEKGQAPASLTGTKFINDTATNGIDFQRKHCLYPKTQAYIGGNPKKTSSWQCR</sequence>
<evidence type="ECO:0000256" key="3">
    <source>
        <dbReference type="ARBA" id="ARBA00022651"/>
    </source>
</evidence>
<keyword evidence="5" id="KW-0732">Signal</keyword>
<keyword evidence="11" id="KW-0472">Membrane</keyword>
<evidence type="ECO:0000256" key="2">
    <source>
        <dbReference type="ARBA" id="ARBA00022487"/>
    </source>
</evidence>
<organism evidence="13 14">
    <name type="scientific">Fusarium mexicanum</name>
    <dbReference type="NCBI Taxonomy" id="751941"/>
    <lineage>
        <taxon>Eukaryota</taxon>
        <taxon>Fungi</taxon>
        <taxon>Dikarya</taxon>
        <taxon>Ascomycota</taxon>
        <taxon>Pezizomycotina</taxon>
        <taxon>Sordariomycetes</taxon>
        <taxon>Hypocreomycetidae</taxon>
        <taxon>Hypocreales</taxon>
        <taxon>Nectriaceae</taxon>
        <taxon>Fusarium</taxon>
        <taxon>Fusarium fujikuroi species complex</taxon>
    </lineage>
</organism>
<comment type="caution">
    <text evidence="13">The sequence shown here is derived from an EMBL/GenBank/DDBJ whole genome shotgun (WGS) entry which is preliminary data.</text>
</comment>
<evidence type="ECO:0000313" key="14">
    <source>
        <dbReference type="Proteomes" id="UP000522262"/>
    </source>
</evidence>
<dbReference type="Pfam" id="PF07519">
    <property type="entry name" value="Tannase"/>
    <property type="match status" value="1"/>
</dbReference>
<dbReference type="GO" id="GO:0045493">
    <property type="term" value="P:xylan catabolic process"/>
    <property type="evidence" value="ECO:0007669"/>
    <property type="project" value="UniProtKB-KW"/>
</dbReference>
<evidence type="ECO:0000256" key="6">
    <source>
        <dbReference type="ARBA" id="ARBA00022801"/>
    </source>
</evidence>
<dbReference type="InterPro" id="IPR011118">
    <property type="entry name" value="Tannase/feruloyl_esterase"/>
</dbReference>
<evidence type="ECO:0000256" key="4">
    <source>
        <dbReference type="ARBA" id="ARBA00022723"/>
    </source>
</evidence>
<dbReference type="GO" id="GO:0030600">
    <property type="term" value="F:feruloyl esterase activity"/>
    <property type="evidence" value="ECO:0007669"/>
    <property type="project" value="UniProtKB-EC"/>
</dbReference>
<dbReference type="SUPFAM" id="SSF53474">
    <property type="entry name" value="alpha/beta-Hydrolases"/>
    <property type="match status" value="1"/>
</dbReference>
<keyword evidence="4" id="KW-0479">Metal-binding</keyword>
<evidence type="ECO:0000256" key="7">
    <source>
        <dbReference type="ARBA" id="ARBA00022837"/>
    </source>
</evidence>
<gene>
    <name evidence="13" type="ORF">FMEXI_8959</name>
</gene>
<keyword evidence="11" id="KW-1133">Transmembrane helix</keyword>
<evidence type="ECO:0000256" key="5">
    <source>
        <dbReference type="ARBA" id="ARBA00022729"/>
    </source>
</evidence>
<keyword evidence="3" id="KW-0858">Xylan degradation</keyword>
<keyword evidence="3" id="KW-0119">Carbohydrate metabolism</keyword>
<feature type="transmembrane region" description="Helical" evidence="11">
    <location>
        <begin position="16"/>
        <end position="35"/>
    </location>
</feature>
<dbReference type="EMBL" id="JAAOAM010000203">
    <property type="protein sequence ID" value="KAF5539469.1"/>
    <property type="molecule type" value="Genomic_DNA"/>
</dbReference>
<feature type="transmembrane region" description="Helical" evidence="11">
    <location>
        <begin position="98"/>
        <end position="120"/>
    </location>
</feature>
<evidence type="ECO:0000259" key="12">
    <source>
        <dbReference type="Pfam" id="PF20684"/>
    </source>
</evidence>
<dbReference type="EC" id="3.1.1.-" evidence="10"/>
<feature type="domain" description="Rhodopsin" evidence="12">
    <location>
        <begin position="32"/>
        <end position="277"/>
    </location>
</feature>
<dbReference type="InterPro" id="IPR049326">
    <property type="entry name" value="Rhodopsin_dom_fungi"/>
</dbReference>
<accession>A0A8H5MS97</accession>
<evidence type="ECO:0000256" key="8">
    <source>
        <dbReference type="ARBA" id="ARBA00023157"/>
    </source>
</evidence>
<keyword evidence="3" id="KW-0624">Polysaccharide degradation</keyword>
<feature type="transmembrane region" description="Helical" evidence="11">
    <location>
        <begin position="132"/>
        <end position="154"/>
    </location>
</feature>